<evidence type="ECO:0008006" key="4">
    <source>
        <dbReference type="Google" id="ProtNLM"/>
    </source>
</evidence>
<organism evidence="2 3">
    <name type="scientific">Dioscorea zingiberensis</name>
    <dbReference type="NCBI Taxonomy" id="325984"/>
    <lineage>
        <taxon>Eukaryota</taxon>
        <taxon>Viridiplantae</taxon>
        <taxon>Streptophyta</taxon>
        <taxon>Embryophyta</taxon>
        <taxon>Tracheophyta</taxon>
        <taxon>Spermatophyta</taxon>
        <taxon>Magnoliopsida</taxon>
        <taxon>Liliopsida</taxon>
        <taxon>Dioscoreales</taxon>
        <taxon>Dioscoreaceae</taxon>
        <taxon>Dioscorea</taxon>
    </lineage>
</organism>
<protein>
    <recommendedName>
        <fullName evidence="4">Flowering locus T</fullName>
    </recommendedName>
</protein>
<dbReference type="InterPro" id="IPR036610">
    <property type="entry name" value="PEBP-like_sf"/>
</dbReference>
<dbReference type="OrthoDB" id="2506647at2759"/>
<sequence>MSREIVLAGHMMMIGDVLDPFTRSVALRVSYKNKMLINGTDIKPSAVVNKPRAEVGGDDLRMFYTLIMVDPDAPNPSNPTLREYLHWMVTDIPATTDASFGRELVCYESPRPTSGIHRMVLVLYRQLGRDTVLAPSMRHNFNTRSFSRQYNLGSPANAVYFNCQRETGSGGRRFAQE</sequence>
<keyword evidence="3" id="KW-1185">Reference proteome</keyword>
<reference evidence="2" key="2">
    <citation type="journal article" date="2022" name="Hortic Res">
        <title>The genome of Dioscorea zingiberensis sheds light on the biosynthesis, origin and evolution of the medicinally important diosgenin saponins.</title>
        <authorList>
            <person name="Li Y."/>
            <person name="Tan C."/>
            <person name="Li Z."/>
            <person name="Guo J."/>
            <person name="Li S."/>
            <person name="Chen X."/>
            <person name="Wang C."/>
            <person name="Dai X."/>
            <person name="Yang H."/>
            <person name="Song W."/>
            <person name="Hou L."/>
            <person name="Xu J."/>
            <person name="Tong Z."/>
            <person name="Xu A."/>
            <person name="Yuan X."/>
            <person name="Wang W."/>
            <person name="Yang Q."/>
            <person name="Chen L."/>
            <person name="Sun Z."/>
            <person name="Wang K."/>
            <person name="Pan B."/>
            <person name="Chen J."/>
            <person name="Bao Y."/>
            <person name="Liu F."/>
            <person name="Qi X."/>
            <person name="Gang D.R."/>
            <person name="Wen J."/>
            <person name="Li J."/>
        </authorList>
    </citation>
    <scope>NUCLEOTIDE SEQUENCE</scope>
    <source>
        <strain evidence="2">Dzin_1.0</strain>
    </source>
</reference>
<evidence type="ECO:0000313" key="2">
    <source>
        <dbReference type="EMBL" id="KAJ0964841.1"/>
    </source>
</evidence>
<dbReference type="AlphaFoldDB" id="A0A9D5C1J8"/>
<dbReference type="EMBL" id="JAGGNH010000008">
    <property type="protein sequence ID" value="KAJ0964841.1"/>
    <property type="molecule type" value="Genomic_DNA"/>
</dbReference>
<dbReference type="SUPFAM" id="SSF49777">
    <property type="entry name" value="PEBP-like"/>
    <property type="match status" value="1"/>
</dbReference>
<accession>A0A9D5C1J8</accession>
<dbReference type="Gene3D" id="3.90.280.10">
    <property type="entry name" value="PEBP-like"/>
    <property type="match status" value="1"/>
</dbReference>
<dbReference type="Proteomes" id="UP001085076">
    <property type="component" value="Miscellaneous, Linkage group lg08"/>
</dbReference>
<evidence type="ECO:0000313" key="3">
    <source>
        <dbReference type="Proteomes" id="UP001085076"/>
    </source>
</evidence>
<comment type="similarity">
    <text evidence="1">Belongs to the phosphatidylethanolamine-binding protein family.</text>
</comment>
<dbReference type="InterPro" id="IPR001858">
    <property type="entry name" value="Phosphatidylethanolamine-bd_CS"/>
</dbReference>
<dbReference type="CDD" id="cd00866">
    <property type="entry name" value="PEBP_euk"/>
    <property type="match status" value="1"/>
</dbReference>
<reference evidence="2" key="1">
    <citation type="submission" date="2021-03" db="EMBL/GenBank/DDBJ databases">
        <authorList>
            <person name="Li Z."/>
            <person name="Yang C."/>
        </authorList>
    </citation>
    <scope>NUCLEOTIDE SEQUENCE</scope>
    <source>
        <strain evidence="2">Dzin_1.0</strain>
        <tissue evidence="2">Leaf</tissue>
    </source>
</reference>
<dbReference type="FunFam" id="3.90.280.10:FF:000001">
    <property type="entry name" value="Terminal flower 1"/>
    <property type="match status" value="1"/>
</dbReference>
<comment type="caution">
    <text evidence="2">The sequence shown here is derived from an EMBL/GenBank/DDBJ whole genome shotgun (WGS) entry which is preliminary data.</text>
</comment>
<dbReference type="PANTHER" id="PTHR11362:SF106">
    <property type="entry name" value="OS01G0202700 PROTEIN"/>
    <property type="match status" value="1"/>
</dbReference>
<dbReference type="PROSITE" id="PS01220">
    <property type="entry name" value="PBP"/>
    <property type="match status" value="1"/>
</dbReference>
<dbReference type="Pfam" id="PF01161">
    <property type="entry name" value="PBP"/>
    <property type="match status" value="1"/>
</dbReference>
<dbReference type="InterPro" id="IPR008914">
    <property type="entry name" value="PEBP"/>
</dbReference>
<gene>
    <name evidence="2" type="ORF">J5N97_025979</name>
</gene>
<dbReference type="InterPro" id="IPR035810">
    <property type="entry name" value="PEBP_euk"/>
</dbReference>
<dbReference type="PANTHER" id="PTHR11362">
    <property type="entry name" value="PHOSPHATIDYLETHANOLAMINE-BINDING PROTEIN"/>
    <property type="match status" value="1"/>
</dbReference>
<evidence type="ECO:0000256" key="1">
    <source>
        <dbReference type="ARBA" id="ARBA00007091"/>
    </source>
</evidence>
<name>A0A9D5C1J8_9LILI</name>
<proteinExistence type="inferred from homology"/>